<dbReference type="GO" id="GO:0003677">
    <property type="term" value="F:DNA binding"/>
    <property type="evidence" value="ECO:0007669"/>
    <property type="project" value="InterPro"/>
</dbReference>
<dbReference type="PANTHER" id="PTHR43133">
    <property type="entry name" value="RNA POLYMERASE ECF-TYPE SIGMA FACTO"/>
    <property type="match status" value="1"/>
</dbReference>
<accession>A0A3B0SBL5</accession>
<keyword evidence="4" id="KW-0804">Transcription</keyword>
<organism evidence="7">
    <name type="scientific">hydrothermal vent metagenome</name>
    <dbReference type="NCBI Taxonomy" id="652676"/>
    <lineage>
        <taxon>unclassified sequences</taxon>
        <taxon>metagenomes</taxon>
        <taxon>ecological metagenomes</taxon>
    </lineage>
</organism>
<dbReference type="SUPFAM" id="SSF88946">
    <property type="entry name" value="Sigma2 domain of RNA polymerase sigma factors"/>
    <property type="match status" value="1"/>
</dbReference>
<comment type="similarity">
    <text evidence="1">Belongs to the sigma-70 factor family. ECF subfamily.</text>
</comment>
<evidence type="ECO:0000256" key="3">
    <source>
        <dbReference type="ARBA" id="ARBA00023082"/>
    </source>
</evidence>
<dbReference type="InterPro" id="IPR013324">
    <property type="entry name" value="RNA_pol_sigma_r3/r4-like"/>
</dbReference>
<dbReference type="Pfam" id="PF04542">
    <property type="entry name" value="Sigma70_r2"/>
    <property type="match status" value="1"/>
</dbReference>
<evidence type="ECO:0000256" key="2">
    <source>
        <dbReference type="ARBA" id="ARBA00023015"/>
    </source>
</evidence>
<dbReference type="InterPro" id="IPR036388">
    <property type="entry name" value="WH-like_DNA-bd_sf"/>
</dbReference>
<dbReference type="InterPro" id="IPR039425">
    <property type="entry name" value="RNA_pol_sigma-70-like"/>
</dbReference>
<dbReference type="AlphaFoldDB" id="A0A3B0SBL5"/>
<feature type="domain" description="RNA polymerase sigma factor 70 region 4 type 2" evidence="6">
    <location>
        <begin position="111"/>
        <end position="162"/>
    </location>
</feature>
<evidence type="ECO:0000313" key="7">
    <source>
        <dbReference type="EMBL" id="VAW03595.1"/>
    </source>
</evidence>
<dbReference type="SUPFAM" id="SSF88659">
    <property type="entry name" value="Sigma3 and sigma4 domains of RNA polymerase sigma factors"/>
    <property type="match status" value="1"/>
</dbReference>
<dbReference type="Gene3D" id="1.10.10.10">
    <property type="entry name" value="Winged helix-like DNA-binding domain superfamily/Winged helix DNA-binding domain"/>
    <property type="match status" value="1"/>
</dbReference>
<dbReference type="InterPro" id="IPR013325">
    <property type="entry name" value="RNA_pol_sigma_r2"/>
</dbReference>
<dbReference type="InterPro" id="IPR013249">
    <property type="entry name" value="RNA_pol_sigma70_r4_t2"/>
</dbReference>
<dbReference type="InterPro" id="IPR014284">
    <property type="entry name" value="RNA_pol_sigma-70_dom"/>
</dbReference>
<protein>
    <recommendedName>
        <fullName evidence="8">RNA polymerase ECF-type sigma factor</fullName>
    </recommendedName>
</protein>
<dbReference type="Gene3D" id="1.10.1740.10">
    <property type="match status" value="1"/>
</dbReference>
<keyword evidence="3" id="KW-0731">Sigma factor</keyword>
<evidence type="ECO:0000256" key="4">
    <source>
        <dbReference type="ARBA" id="ARBA00023163"/>
    </source>
</evidence>
<sequence length="187" mass="20834">MERSPSADALFRSVYGSHVDAIRLYCIRRMPLSEVDDATSEVFLVLWRKIDVAPKGDAALLWLYGVARKVVSNRRRSTARFANLKAKASVVAGGPTDGPETVVVENEAAREAIEALNRLSAKDAEIVRLRVWEELTSQKIAEIVGSSPGAVDMRLSRARKKLNRYLTVDASRSDRDRPHRMKGGEQE</sequence>
<dbReference type="CDD" id="cd06171">
    <property type="entry name" value="Sigma70_r4"/>
    <property type="match status" value="1"/>
</dbReference>
<evidence type="ECO:0000259" key="6">
    <source>
        <dbReference type="Pfam" id="PF08281"/>
    </source>
</evidence>
<evidence type="ECO:0000259" key="5">
    <source>
        <dbReference type="Pfam" id="PF04542"/>
    </source>
</evidence>
<gene>
    <name evidence="7" type="ORF">MNBD_ACTINO01-1406</name>
</gene>
<proteinExistence type="inferred from homology"/>
<dbReference type="InterPro" id="IPR007627">
    <property type="entry name" value="RNA_pol_sigma70_r2"/>
</dbReference>
<dbReference type="PANTHER" id="PTHR43133:SF25">
    <property type="entry name" value="RNA POLYMERASE SIGMA FACTOR RFAY-RELATED"/>
    <property type="match status" value="1"/>
</dbReference>
<name>A0A3B0SBL5_9ZZZZ</name>
<dbReference type="GO" id="GO:0006352">
    <property type="term" value="P:DNA-templated transcription initiation"/>
    <property type="evidence" value="ECO:0007669"/>
    <property type="project" value="InterPro"/>
</dbReference>
<evidence type="ECO:0008006" key="8">
    <source>
        <dbReference type="Google" id="ProtNLM"/>
    </source>
</evidence>
<dbReference type="NCBIfam" id="TIGR02937">
    <property type="entry name" value="sigma70-ECF"/>
    <property type="match status" value="1"/>
</dbReference>
<dbReference type="GO" id="GO:0016987">
    <property type="term" value="F:sigma factor activity"/>
    <property type="evidence" value="ECO:0007669"/>
    <property type="project" value="UniProtKB-KW"/>
</dbReference>
<feature type="domain" description="RNA polymerase sigma-70 region 2" evidence="5">
    <location>
        <begin position="16"/>
        <end position="80"/>
    </location>
</feature>
<dbReference type="Pfam" id="PF08281">
    <property type="entry name" value="Sigma70_r4_2"/>
    <property type="match status" value="1"/>
</dbReference>
<keyword evidence="2" id="KW-0805">Transcription regulation</keyword>
<evidence type="ECO:0000256" key="1">
    <source>
        <dbReference type="ARBA" id="ARBA00010641"/>
    </source>
</evidence>
<reference evidence="7" key="1">
    <citation type="submission" date="2018-06" db="EMBL/GenBank/DDBJ databases">
        <authorList>
            <person name="Zhirakovskaya E."/>
        </authorList>
    </citation>
    <scope>NUCLEOTIDE SEQUENCE</scope>
</reference>
<dbReference type="EMBL" id="UOEI01000371">
    <property type="protein sequence ID" value="VAW03595.1"/>
    <property type="molecule type" value="Genomic_DNA"/>
</dbReference>